<dbReference type="PANTHER" id="PTHR33710:SF71">
    <property type="entry name" value="ENDONUCLEASE_EXONUCLEASE_PHOSPHATASE DOMAIN-CONTAINING PROTEIN"/>
    <property type="match status" value="1"/>
</dbReference>
<dbReference type="GeneID" id="130470182"/>
<organism evidence="1 2">
    <name type="scientific">Spinacia oleracea</name>
    <name type="common">Spinach</name>
    <dbReference type="NCBI Taxonomy" id="3562"/>
    <lineage>
        <taxon>Eukaryota</taxon>
        <taxon>Viridiplantae</taxon>
        <taxon>Streptophyta</taxon>
        <taxon>Embryophyta</taxon>
        <taxon>Tracheophyta</taxon>
        <taxon>Spermatophyta</taxon>
        <taxon>Magnoliopsida</taxon>
        <taxon>eudicotyledons</taxon>
        <taxon>Gunneridae</taxon>
        <taxon>Pentapetalae</taxon>
        <taxon>Caryophyllales</taxon>
        <taxon>Chenopodiaceae</taxon>
        <taxon>Chenopodioideae</taxon>
        <taxon>Anserineae</taxon>
        <taxon>Spinacia</taxon>
    </lineage>
</organism>
<dbReference type="InterPro" id="IPR036691">
    <property type="entry name" value="Endo/exonu/phosph_ase_sf"/>
</dbReference>
<reference evidence="2" key="2">
    <citation type="submission" date="2025-08" db="UniProtKB">
        <authorList>
            <consortium name="RefSeq"/>
        </authorList>
    </citation>
    <scope>IDENTIFICATION</scope>
    <source>
        <tissue evidence="2">Leaf</tissue>
    </source>
</reference>
<evidence type="ECO:0008006" key="3">
    <source>
        <dbReference type="Google" id="ProtNLM"/>
    </source>
</evidence>
<name>A0ABM3RJL7_SPIOL</name>
<dbReference type="Proteomes" id="UP000813463">
    <property type="component" value="Chromosome 3"/>
</dbReference>
<proteinExistence type="predicted"/>
<dbReference type="PANTHER" id="PTHR33710">
    <property type="entry name" value="BNAC02G09200D PROTEIN"/>
    <property type="match status" value="1"/>
</dbReference>
<dbReference type="RefSeq" id="XP_056695799.1">
    <property type="nucleotide sequence ID" value="XM_056839821.1"/>
</dbReference>
<accession>A0ABM3RJL7</accession>
<evidence type="ECO:0000313" key="1">
    <source>
        <dbReference type="Proteomes" id="UP000813463"/>
    </source>
</evidence>
<dbReference type="Gene3D" id="3.60.10.10">
    <property type="entry name" value="Endonuclease/exonuclease/phosphatase"/>
    <property type="match status" value="1"/>
</dbReference>
<sequence>MGLWWRESNVSVISYSRHHIAVEVRSVEGVPLWAAIGMYGWPETENKYRTWDLMRSLKETINLPTVFFGDFNEITSMAEKEGGVDRREYLMDAFRGAIDDCGLRDLGFKGSIFTWQHGSIPGSTIRERLDRFLADEEWCTLFPQFNAWEDRPSMRVPTKIEHCAEKLRTWAWNTFGAVKRRIKKVEKELGEWKNGIPDAVMLEKFNTLV</sequence>
<dbReference type="SUPFAM" id="SSF56219">
    <property type="entry name" value="DNase I-like"/>
    <property type="match status" value="1"/>
</dbReference>
<gene>
    <name evidence="2" type="primary">LOC130470182</name>
</gene>
<protein>
    <recommendedName>
        <fullName evidence="3">Endonuclease/exonuclease/phosphatase domain-containing protein</fullName>
    </recommendedName>
</protein>
<keyword evidence="1" id="KW-1185">Reference proteome</keyword>
<reference evidence="1" key="1">
    <citation type="journal article" date="2021" name="Nat. Commun.">
        <title>Genomic analyses provide insights into spinach domestication and the genetic basis of agronomic traits.</title>
        <authorList>
            <person name="Cai X."/>
            <person name="Sun X."/>
            <person name="Xu C."/>
            <person name="Sun H."/>
            <person name="Wang X."/>
            <person name="Ge C."/>
            <person name="Zhang Z."/>
            <person name="Wang Q."/>
            <person name="Fei Z."/>
            <person name="Jiao C."/>
            <person name="Wang Q."/>
        </authorList>
    </citation>
    <scope>NUCLEOTIDE SEQUENCE [LARGE SCALE GENOMIC DNA]</scope>
    <source>
        <strain evidence="1">cv. Varoflay</strain>
    </source>
</reference>
<evidence type="ECO:0000313" key="2">
    <source>
        <dbReference type="RefSeq" id="XP_056695799.1"/>
    </source>
</evidence>